<dbReference type="AlphaFoldDB" id="A0A0A9CBB1"/>
<proteinExistence type="predicted"/>
<protein>
    <submittedName>
        <fullName evidence="1">Uncharacterized protein</fullName>
    </submittedName>
</protein>
<evidence type="ECO:0000313" key="1">
    <source>
        <dbReference type="EMBL" id="JAD70660.1"/>
    </source>
</evidence>
<name>A0A0A9CBB1_ARUDO</name>
<reference evidence="1" key="2">
    <citation type="journal article" date="2015" name="Data Brief">
        <title>Shoot transcriptome of the giant reed, Arundo donax.</title>
        <authorList>
            <person name="Barrero R.A."/>
            <person name="Guerrero F.D."/>
            <person name="Moolhuijzen P."/>
            <person name="Goolsby J.A."/>
            <person name="Tidwell J."/>
            <person name="Bellgard S.E."/>
            <person name="Bellgard M.I."/>
        </authorList>
    </citation>
    <scope>NUCLEOTIDE SEQUENCE</scope>
    <source>
        <tissue evidence="1">Shoot tissue taken approximately 20 cm above the soil surface</tissue>
    </source>
</reference>
<accession>A0A0A9CBB1</accession>
<sequence>MCGGSLLAFNLPNESLMFHFPCLSCSV</sequence>
<reference evidence="1" key="1">
    <citation type="submission" date="2014-09" db="EMBL/GenBank/DDBJ databases">
        <authorList>
            <person name="Magalhaes I.L.F."/>
            <person name="Oliveira U."/>
            <person name="Santos F.R."/>
            <person name="Vidigal T.H.D.A."/>
            <person name="Brescovit A.D."/>
            <person name="Santos A.J."/>
        </authorList>
    </citation>
    <scope>NUCLEOTIDE SEQUENCE</scope>
    <source>
        <tissue evidence="1">Shoot tissue taken approximately 20 cm above the soil surface</tissue>
    </source>
</reference>
<organism evidence="1">
    <name type="scientific">Arundo donax</name>
    <name type="common">Giant reed</name>
    <name type="synonym">Donax arundinaceus</name>
    <dbReference type="NCBI Taxonomy" id="35708"/>
    <lineage>
        <taxon>Eukaryota</taxon>
        <taxon>Viridiplantae</taxon>
        <taxon>Streptophyta</taxon>
        <taxon>Embryophyta</taxon>
        <taxon>Tracheophyta</taxon>
        <taxon>Spermatophyta</taxon>
        <taxon>Magnoliopsida</taxon>
        <taxon>Liliopsida</taxon>
        <taxon>Poales</taxon>
        <taxon>Poaceae</taxon>
        <taxon>PACMAD clade</taxon>
        <taxon>Arundinoideae</taxon>
        <taxon>Arundineae</taxon>
        <taxon>Arundo</taxon>
    </lineage>
</organism>
<dbReference type="EMBL" id="GBRH01227235">
    <property type="protein sequence ID" value="JAD70660.1"/>
    <property type="molecule type" value="Transcribed_RNA"/>
</dbReference>